<accession>A0A934IMK6</accession>
<sequence>MAGFYFHIGMDKTGTTSIQRTLHLERARLAEAGLVSPHLPSPNHSHFVDSQFRLPLDRFDAVLTARGDAVYVSERAAMRAAFLAEMEAAIGAGSDAILSAETASTMSAAEAVATREALAPRLGPVTILALVRPPAAYVVSAAQQALSDGKAITQVVEAPRLPRYRERFAAHVDAFGRDRVRLAVFAPGLLVEGCPFQTLLGLMDTPRPALADLRAARANSSMSLTAAKFLSAIHASLAARRRVALPDPIVRAMEAGPVGAYLAHASAAEGRPPALPPVLMHHLVSIPGPRFALPCEIAAHLAETGDGARWLADTFGLDVLGGDTPLGETIPAADFAHFDDGEVAAVAAALAEINAEITEPIEVLMERRRQGSQAAVRRYVHPAAPDPVAMERPRAPRRRGLVGRLLERWGA</sequence>
<reference evidence="1" key="1">
    <citation type="submission" date="2020-12" db="EMBL/GenBank/DDBJ databases">
        <title>Bacterial taxonomy.</title>
        <authorList>
            <person name="Pan X."/>
        </authorList>
    </citation>
    <scope>NUCLEOTIDE SEQUENCE</scope>
    <source>
        <strain evidence="1">B2012</strain>
    </source>
</reference>
<keyword evidence="2" id="KW-1185">Reference proteome</keyword>
<proteinExistence type="predicted"/>
<name>A0A934IMK6_9HYPH</name>
<dbReference type="EMBL" id="JAEKJA010000005">
    <property type="protein sequence ID" value="MBJ3775385.1"/>
    <property type="molecule type" value="Genomic_DNA"/>
</dbReference>
<organism evidence="1 2">
    <name type="scientific">Acuticoccus mangrovi</name>
    <dbReference type="NCBI Taxonomy" id="2796142"/>
    <lineage>
        <taxon>Bacteria</taxon>
        <taxon>Pseudomonadati</taxon>
        <taxon>Pseudomonadota</taxon>
        <taxon>Alphaproteobacteria</taxon>
        <taxon>Hyphomicrobiales</taxon>
        <taxon>Amorphaceae</taxon>
        <taxon>Acuticoccus</taxon>
    </lineage>
</organism>
<evidence type="ECO:0000313" key="2">
    <source>
        <dbReference type="Proteomes" id="UP000609531"/>
    </source>
</evidence>
<dbReference type="Proteomes" id="UP000609531">
    <property type="component" value="Unassembled WGS sequence"/>
</dbReference>
<evidence type="ECO:0000313" key="1">
    <source>
        <dbReference type="EMBL" id="MBJ3775385.1"/>
    </source>
</evidence>
<gene>
    <name evidence="1" type="ORF">JCR33_06785</name>
</gene>
<protein>
    <submittedName>
        <fullName evidence="1">Uncharacterized protein</fullName>
    </submittedName>
</protein>
<dbReference type="RefSeq" id="WP_198881288.1">
    <property type="nucleotide sequence ID" value="NZ_JAEKJA010000005.1"/>
</dbReference>
<dbReference type="AlphaFoldDB" id="A0A934IMK6"/>
<comment type="caution">
    <text evidence="1">The sequence shown here is derived from an EMBL/GenBank/DDBJ whole genome shotgun (WGS) entry which is preliminary data.</text>
</comment>